<accession>A0AAD5QFU3</accession>
<reference evidence="1" key="1">
    <citation type="submission" date="2021-06" db="EMBL/GenBank/DDBJ databases">
        <title>Parelaphostrongylus tenuis whole genome reference sequence.</title>
        <authorList>
            <person name="Garwood T.J."/>
            <person name="Larsen P.A."/>
            <person name="Fountain-Jones N.M."/>
            <person name="Garbe J.R."/>
            <person name="Macchietto M.G."/>
            <person name="Kania S.A."/>
            <person name="Gerhold R.W."/>
            <person name="Richards J.E."/>
            <person name="Wolf T.M."/>
        </authorList>
    </citation>
    <scope>NUCLEOTIDE SEQUENCE</scope>
    <source>
        <strain evidence="1">MNPRO001-30</strain>
        <tissue evidence="1">Meninges</tissue>
    </source>
</reference>
<dbReference type="AlphaFoldDB" id="A0AAD5QFU3"/>
<dbReference type="Proteomes" id="UP001196413">
    <property type="component" value="Unassembled WGS sequence"/>
</dbReference>
<comment type="caution">
    <text evidence="1">The sequence shown here is derived from an EMBL/GenBank/DDBJ whole genome shotgun (WGS) entry which is preliminary data.</text>
</comment>
<evidence type="ECO:0000313" key="1">
    <source>
        <dbReference type="EMBL" id="KAJ1346075.1"/>
    </source>
</evidence>
<protein>
    <submittedName>
        <fullName evidence="1">Uncharacterized protein</fullName>
    </submittedName>
</protein>
<dbReference type="EMBL" id="JAHQIW010000109">
    <property type="protein sequence ID" value="KAJ1346075.1"/>
    <property type="molecule type" value="Genomic_DNA"/>
</dbReference>
<proteinExistence type="predicted"/>
<name>A0AAD5QFU3_PARTN</name>
<evidence type="ECO:0000313" key="2">
    <source>
        <dbReference type="Proteomes" id="UP001196413"/>
    </source>
</evidence>
<gene>
    <name evidence="1" type="ORF">KIN20_000763</name>
</gene>
<organism evidence="1 2">
    <name type="scientific">Parelaphostrongylus tenuis</name>
    <name type="common">Meningeal worm</name>
    <dbReference type="NCBI Taxonomy" id="148309"/>
    <lineage>
        <taxon>Eukaryota</taxon>
        <taxon>Metazoa</taxon>
        <taxon>Ecdysozoa</taxon>
        <taxon>Nematoda</taxon>
        <taxon>Chromadorea</taxon>
        <taxon>Rhabditida</taxon>
        <taxon>Rhabditina</taxon>
        <taxon>Rhabditomorpha</taxon>
        <taxon>Strongyloidea</taxon>
        <taxon>Metastrongylidae</taxon>
        <taxon>Parelaphostrongylus</taxon>
    </lineage>
</organism>
<sequence length="131" mass="14165">MKTSSMLMSLAIKCRVPNTCCFIIDLEPEVNSLTKMTKFPTSPLNIFVLTFATVLGCGVLPPGQARSRSFKVTGFTIPVNLAYSTDASVRVKAFGMAASGGEVQALVSRLVMQTVFDVLEQQGRNALLLMQ</sequence>
<keyword evidence="2" id="KW-1185">Reference proteome</keyword>